<dbReference type="RefSeq" id="WP_347721791.1">
    <property type="nucleotide sequence ID" value="NZ_CP104395.1"/>
</dbReference>
<name>A0ABY8CFJ4_9ARCH</name>
<dbReference type="EMBL" id="CP104395">
    <property type="protein sequence ID" value="WEL19962.1"/>
    <property type="molecule type" value="Genomic_DNA"/>
</dbReference>
<evidence type="ECO:0008006" key="3">
    <source>
        <dbReference type="Google" id="ProtNLM"/>
    </source>
</evidence>
<protein>
    <recommendedName>
        <fullName evidence="3">CARDB domain-containing protein</fullName>
    </recommendedName>
</protein>
<organism evidence="1 2">
    <name type="scientific">Candidatus Nanohalococcus occultus</name>
    <dbReference type="NCBI Taxonomy" id="2978047"/>
    <lineage>
        <taxon>Archaea</taxon>
        <taxon>Candidatus Nanohalarchaeota</taxon>
        <taxon>Candidatus Nanohalarchaeota incertae sedis</taxon>
        <taxon>Candidatus Nanohalococcus</taxon>
    </lineage>
</organism>
<accession>A0ABY8CFJ4</accession>
<sequence>MKGVSTVITSVLLVSVSVALASMYAGWAPDLAEDLTDNVADNSEQTTKCNNAAISIQNPYYDQNSQTTFFILKNTGTIRFNKALEVMALNKTRLNSTEVYGLSPGESKSGSFETSIRPSRIIVRSAEECPDLRARNSRIGVRN</sequence>
<evidence type="ECO:0000313" key="2">
    <source>
        <dbReference type="Proteomes" id="UP001218034"/>
    </source>
</evidence>
<dbReference type="Proteomes" id="UP001218034">
    <property type="component" value="Chromosome"/>
</dbReference>
<evidence type="ECO:0000313" key="1">
    <source>
        <dbReference type="EMBL" id="WEL19962.1"/>
    </source>
</evidence>
<gene>
    <name evidence="1" type="ORF">SVXNc_0967</name>
</gene>
<keyword evidence="2" id="KW-1185">Reference proteome</keyword>
<reference evidence="1 2" key="1">
    <citation type="submission" date="2022-09" db="EMBL/GenBank/DDBJ databases">
        <title>Xylan utilization by haloarchaea-nanohaloarchaea associations.</title>
        <authorList>
            <person name="Yakimov M."/>
        </authorList>
    </citation>
    <scope>NUCLEOTIDE SEQUENCE [LARGE SCALE GENOMIC DNA]</scope>
    <source>
        <strain evidence="1 2">SVXNc</strain>
    </source>
</reference>
<proteinExistence type="predicted"/>
<dbReference type="GeneID" id="98291043"/>